<dbReference type="InterPro" id="IPR016047">
    <property type="entry name" value="M23ase_b-sheet_dom"/>
</dbReference>
<evidence type="ECO:0000313" key="5">
    <source>
        <dbReference type="Proteomes" id="UP000215126"/>
    </source>
</evidence>
<dbReference type="Proteomes" id="UP000215126">
    <property type="component" value="Chromosome 1"/>
</dbReference>
<keyword evidence="5" id="KW-1185">Reference proteome</keyword>
<dbReference type="STRING" id="93222.NA29_25465"/>
<proteinExistence type="predicted"/>
<dbReference type="Pfam" id="PF01551">
    <property type="entry name" value="Peptidase_M23"/>
    <property type="match status" value="1"/>
</dbReference>
<reference evidence="4 5" key="1">
    <citation type="submission" date="2017-06" db="EMBL/GenBank/DDBJ databases">
        <authorList>
            <consortium name="Pathogen Informatics"/>
        </authorList>
    </citation>
    <scope>NUCLEOTIDE SEQUENCE [LARGE SCALE GENOMIC DNA]</scope>
    <source>
        <strain evidence="4 5">NCTC13161</strain>
    </source>
</reference>
<dbReference type="KEGG" id="pspu:NA29_25465"/>
<evidence type="ECO:0000259" key="3">
    <source>
        <dbReference type="Pfam" id="PF01551"/>
    </source>
</evidence>
<dbReference type="Gene3D" id="2.70.70.10">
    <property type="entry name" value="Glucose Permease (Domain IIA)"/>
    <property type="match status" value="1"/>
</dbReference>
<evidence type="ECO:0000256" key="2">
    <source>
        <dbReference type="SAM" id="MobiDB-lite"/>
    </source>
</evidence>
<keyword evidence="4" id="KW-0378">Hydrolase</keyword>
<dbReference type="GO" id="GO:0004222">
    <property type="term" value="F:metalloendopeptidase activity"/>
    <property type="evidence" value="ECO:0007669"/>
    <property type="project" value="TreeGrafter"/>
</dbReference>
<dbReference type="InterPro" id="IPR011055">
    <property type="entry name" value="Dup_hybrid_motif"/>
</dbReference>
<organism evidence="4 5">
    <name type="scientific">Pandoraea sputorum</name>
    <dbReference type="NCBI Taxonomy" id="93222"/>
    <lineage>
        <taxon>Bacteria</taxon>
        <taxon>Pseudomonadati</taxon>
        <taxon>Pseudomonadota</taxon>
        <taxon>Betaproteobacteria</taxon>
        <taxon>Burkholderiales</taxon>
        <taxon>Burkholderiaceae</taxon>
        <taxon>Pandoraea</taxon>
    </lineage>
</organism>
<dbReference type="CDD" id="cd12797">
    <property type="entry name" value="M23_peptidase"/>
    <property type="match status" value="1"/>
</dbReference>
<feature type="domain" description="M23ase beta-sheet core" evidence="3">
    <location>
        <begin position="151"/>
        <end position="248"/>
    </location>
</feature>
<dbReference type="EC" id="3.4.24.75" evidence="4"/>
<dbReference type="EMBL" id="LT906435">
    <property type="protein sequence ID" value="SNU84811.1"/>
    <property type="molecule type" value="Genomic_DNA"/>
</dbReference>
<sequence length="297" mass="31228">MRAALGNAAQSQRGQGECARPPGAAVAVAFGLWLIAPLSALAAADGLLQAHPRLTTVPLFVLEAPVSMVSKASRGQFGSGTSGTSAPHAPMLVSAVGPWMPPGLARPGLFSQPTNIRPSAQTKSFVMPVAGGRITSEFGMRRHPVRRVSHSHTGVDFAAPVGTPVRAAADGEVKFIGFQQYGYGRYIVISHRYGSETLYAHLSAVVEGLRVGDTVATGERIGAIGRTGTATGPHLHFELRRNGNPVDPGPLLRQRVADAEGVGNEYQKTVLDVSPGAPTWVTYGRAGVLPRWNYSPL</sequence>
<dbReference type="SUPFAM" id="SSF51261">
    <property type="entry name" value="Duplicated hybrid motif"/>
    <property type="match status" value="1"/>
</dbReference>
<dbReference type="InterPro" id="IPR050570">
    <property type="entry name" value="Cell_wall_metabolism_enzyme"/>
</dbReference>
<keyword evidence="1" id="KW-0732">Signal</keyword>
<protein>
    <submittedName>
        <fullName evidence="4">Glycyl-glycine endopeptidase ALE-1</fullName>
        <ecNumber evidence="4">3.4.24.75</ecNumber>
    </submittedName>
</protein>
<dbReference type="PANTHER" id="PTHR21666">
    <property type="entry name" value="PEPTIDASE-RELATED"/>
    <property type="match status" value="1"/>
</dbReference>
<name>A0A239SHF9_9BURK</name>
<feature type="region of interest" description="Disordered" evidence="2">
    <location>
        <begin position="1"/>
        <end position="20"/>
    </location>
</feature>
<evidence type="ECO:0000256" key="1">
    <source>
        <dbReference type="ARBA" id="ARBA00022729"/>
    </source>
</evidence>
<dbReference type="PANTHER" id="PTHR21666:SF289">
    <property type="entry name" value="L-ALA--D-GLU ENDOPEPTIDASE"/>
    <property type="match status" value="1"/>
</dbReference>
<accession>A0A239SHF9</accession>
<gene>
    <name evidence="4" type="ORF">SAMEA4530655_02167</name>
</gene>
<dbReference type="AlphaFoldDB" id="A0A239SHF9"/>
<evidence type="ECO:0000313" key="4">
    <source>
        <dbReference type="EMBL" id="SNU84811.1"/>
    </source>
</evidence>